<dbReference type="CDD" id="cd00091">
    <property type="entry name" value="NUC"/>
    <property type="match status" value="1"/>
</dbReference>
<feature type="domain" description="ENPP1-3/EXOG-like endonuclease/phosphodiesterase" evidence="5">
    <location>
        <begin position="89"/>
        <end position="303"/>
    </location>
</feature>
<evidence type="ECO:0000259" key="6">
    <source>
        <dbReference type="SMART" id="SM00892"/>
    </source>
</evidence>
<feature type="domain" description="DNA/RNA non-specific endonuclease/pyrophosphatase/phosphodiesterase" evidence="6">
    <location>
        <begin position="88"/>
        <end position="303"/>
    </location>
</feature>
<evidence type="ECO:0008006" key="9">
    <source>
        <dbReference type="Google" id="ProtNLM"/>
    </source>
</evidence>
<comment type="similarity">
    <text evidence="1">Belongs to the DNA/RNA non-specific endonuclease family.</text>
</comment>
<protein>
    <recommendedName>
        <fullName evidence="9">Endonuclease</fullName>
    </recommendedName>
</protein>
<dbReference type="GO" id="GO:0004521">
    <property type="term" value="F:RNA endonuclease activity"/>
    <property type="evidence" value="ECO:0007669"/>
    <property type="project" value="TreeGrafter"/>
</dbReference>
<dbReference type="SUPFAM" id="SSF54060">
    <property type="entry name" value="His-Me finger endonucleases"/>
    <property type="match status" value="1"/>
</dbReference>
<dbReference type="InterPro" id="IPR044929">
    <property type="entry name" value="DNA/RNA_non-sp_Endonuclease_sf"/>
</dbReference>
<evidence type="ECO:0000313" key="8">
    <source>
        <dbReference type="Proteomes" id="UP000011713"/>
    </source>
</evidence>
<dbReference type="InterPro" id="IPR044925">
    <property type="entry name" value="His-Me_finger_sf"/>
</dbReference>
<dbReference type="PANTHER" id="PTHR13966:SF5">
    <property type="entry name" value="ENDONUCLEASE G, MITOCHONDRIAL"/>
    <property type="match status" value="1"/>
</dbReference>
<dbReference type="GO" id="GO:0046872">
    <property type="term" value="F:metal ion binding"/>
    <property type="evidence" value="ECO:0007669"/>
    <property type="project" value="UniProtKB-KW"/>
</dbReference>
<accession>M4B1J2</accession>
<dbReference type="EnsemblProtists" id="HpaT800139">
    <property type="protein sequence ID" value="HpaP800139"/>
    <property type="gene ID" value="HpaG800139"/>
</dbReference>
<dbReference type="InterPro" id="IPR001604">
    <property type="entry name" value="Endo_G_ENPP1-like_dom"/>
</dbReference>
<dbReference type="OMA" id="YVMPNQV"/>
<dbReference type="GO" id="GO:0000014">
    <property type="term" value="F:single-stranded DNA endodeoxyribonuclease activity"/>
    <property type="evidence" value="ECO:0007669"/>
    <property type="project" value="TreeGrafter"/>
</dbReference>
<feature type="transmembrane region" description="Helical" evidence="4">
    <location>
        <begin position="21"/>
        <end position="45"/>
    </location>
</feature>
<dbReference type="GO" id="GO:0005743">
    <property type="term" value="C:mitochondrial inner membrane"/>
    <property type="evidence" value="ECO:0007669"/>
    <property type="project" value="TreeGrafter"/>
</dbReference>
<dbReference type="Proteomes" id="UP000011713">
    <property type="component" value="Unassembled WGS sequence"/>
</dbReference>
<evidence type="ECO:0000256" key="3">
    <source>
        <dbReference type="PIRSR" id="PIRSR640255-2"/>
    </source>
</evidence>
<dbReference type="SMART" id="SM00892">
    <property type="entry name" value="Endonuclease_NS"/>
    <property type="match status" value="1"/>
</dbReference>
<dbReference type="InterPro" id="IPR020821">
    <property type="entry name" value="ENPP1-3/EXOG-like_nuc-like"/>
</dbReference>
<dbReference type="STRING" id="559515.M4B1J2"/>
<keyword evidence="4" id="KW-0812">Transmembrane</keyword>
<evidence type="ECO:0000256" key="2">
    <source>
        <dbReference type="PIRSR" id="PIRSR640255-1"/>
    </source>
</evidence>
<feature type="binding site" evidence="3">
    <location>
        <position position="186"/>
    </location>
    <ligand>
        <name>Mg(2+)</name>
        <dbReference type="ChEBI" id="CHEBI:18420"/>
        <note>catalytic</note>
    </ligand>
</feature>
<dbReference type="PANTHER" id="PTHR13966">
    <property type="entry name" value="ENDONUCLEASE RELATED"/>
    <property type="match status" value="1"/>
</dbReference>
<keyword evidence="4" id="KW-0472">Membrane</keyword>
<proteinExistence type="inferred from homology"/>
<dbReference type="InterPro" id="IPR040255">
    <property type="entry name" value="Non-specific_endonuclease"/>
</dbReference>
<keyword evidence="4" id="KW-1133">Transmembrane helix</keyword>
<dbReference type="eggNOG" id="KOG3721">
    <property type="taxonomic scope" value="Eukaryota"/>
</dbReference>
<dbReference type="SMART" id="SM00477">
    <property type="entry name" value="NUC"/>
    <property type="match status" value="1"/>
</dbReference>
<dbReference type="VEuPathDB" id="FungiDB:HpaG800139"/>
<feature type="active site" description="Proton acceptor" evidence="2">
    <location>
        <position position="154"/>
    </location>
</feature>
<dbReference type="HOGENOM" id="CLU_055174_0_2_1"/>
<dbReference type="Pfam" id="PF01223">
    <property type="entry name" value="Endonuclease_NS"/>
    <property type="match status" value="1"/>
</dbReference>
<keyword evidence="8" id="KW-1185">Reference proteome</keyword>
<reference evidence="7" key="2">
    <citation type="submission" date="2015-06" db="UniProtKB">
        <authorList>
            <consortium name="EnsemblProtists"/>
        </authorList>
    </citation>
    <scope>IDENTIFICATION</scope>
    <source>
        <strain evidence="7">Emoy2</strain>
    </source>
</reference>
<name>M4B1J2_HYAAE</name>
<evidence type="ECO:0000256" key="4">
    <source>
        <dbReference type="SAM" id="Phobius"/>
    </source>
</evidence>
<organism evidence="7 8">
    <name type="scientific">Hyaloperonospora arabidopsidis (strain Emoy2)</name>
    <name type="common">Downy mildew agent</name>
    <name type="synonym">Peronospora arabidopsidis</name>
    <dbReference type="NCBI Taxonomy" id="559515"/>
    <lineage>
        <taxon>Eukaryota</taxon>
        <taxon>Sar</taxon>
        <taxon>Stramenopiles</taxon>
        <taxon>Oomycota</taxon>
        <taxon>Peronosporomycetes</taxon>
        <taxon>Peronosporales</taxon>
        <taxon>Peronosporaceae</taxon>
        <taxon>Hyaloperonospora</taxon>
    </lineage>
</organism>
<dbReference type="Gene3D" id="3.40.570.10">
    <property type="entry name" value="Extracellular Endonuclease, subunit A"/>
    <property type="match status" value="1"/>
</dbReference>
<evidence type="ECO:0000313" key="7">
    <source>
        <dbReference type="EnsemblProtists" id="HpaP800139"/>
    </source>
</evidence>
<evidence type="ECO:0000259" key="5">
    <source>
        <dbReference type="SMART" id="SM00477"/>
    </source>
</evidence>
<dbReference type="GO" id="GO:0003676">
    <property type="term" value="F:nucleic acid binding"/>
    <property type="evidence" value="ECO:0007669"/>
    <property type="project" value="InterPro"/>
</dbReference>
<dbReference type="EMBL" id="JH597776">
    <property type="status" value="NOT_ANNOTATED_CDS"/>
    <property type="molecule type" value="Genomic_DNA"/>
</dbReference>
<dbReference type="InParanoid" id="M4B1J2"/>
<keyword evidence="3" id="KW-0479">Metal-binding</keyword>
<reference evidence="8" key="1">
    <citation type="journal article" date="2010" name="Science">
        <title>Signatures of adaptation to obligate biotrophy in the Hyaloperonospora arabidopsidis genome.</title>
        <authorList>
            <person name="Baxter L."/>
            <person name="Tripathy S."/>
            <person name="Ishaque N."/>
            <person name="Boot N."/>
            <person name="Cabral A."/>
            <person name="Kemen E."/>
            <person name="Thines M."/>
            <person name="Ah-Fong A."/>
            <person name="Anderson R."/>
            <person name="Badejoko W."/>
            <person name="Bittner-Eddy P."/>
            <person name="Boore J.L."/>
            <person name="Chibucos M.C."/>
            <person name="Coates M."/>
            <person name="Dehal P."/>
            <person name="Delehaunty K."/>
            <person name="Dong S."/>
            <person name="Downton P."/>
            <person name="Dumas B."/>
            <person name="Fabro G."/>
            <person name="Fronick C."/>
            <person name="Fuerstenberg S.I."/>
            <person name="Fulton L."/>
            <person name="Gaulin E."/>
            <person name="Govers F."/>
            <person name="Hughes L."/>
            <person name="Humphray S."/>
            <person name="Jiang R.H."/>
            <person name="Judelson H."/>
            <person name="Kamoun S."/>
            <person name="Kyung K."/>
            <person name="Meijer H."/>
            <person name="Minx P."/>
            <person name="Morris P."/>
            <person name="Nelson J."/>
            <person name="Phuntumart V."/>
            <person name="Qutob D."/>
            <person name="Rehmany A."/>
            <person name="Rougon-Cardoso A."/>
            <person name="Ryden P."/>
            <person name="Torto-Alalibo T."/>
            <person name="Studholme D."/>
            <person name="Wang Y."/>
            <person name="Win J."/>
            <person name="Wood J."/>
            <person name="Clifton S.W."/>
            <person name="Rogers J."/>
            <person name="Van den Ackerveken G."/>
            <person name="Jones J.D."/>
            <person name="McDowell J.M."/>
            <person name="Beynon J."/>
            <person name="Tyler B.M."/>
        </authorList>
    </citation>
    <scope>NUCLEOTIDE SEQUENCE [LARGE SCALE GENOMIC DNA]</scope>
    <source>
        <strain evidence="8">Emoy2</strain>
    </source>
</reference>
<dbReference type="GO" id="GO:0005634">
    <property type="term" value="C:nucleus"/>
    <property type="evidence" value="ECO:0007669"/>
    <property type="project" value="TreeGrafter"/>
</dbReference>
<sequence>MKGRRQSAPTRSLAMFLPARLRRTVAGVSLGISIGVAGTLIVLGIEEEEGRKRRPFALPADYNPSKPKALVEHEALRYGMPSNSNVFVRSGYVVSFDYRTRNPSWVMQYLTKNSLQVEHETDRANSKFMVDNDVPVQFQVHPNRYTKSGYDKGHLAPARDMSHSQQAMDESFLMTNMSPQVGVGFNRGYWARLEGFVRHLAGQYDAVYVITGPLFLPKKNKRTGEHEVSYPVLGAPPNATAVPTHFFKVVLGEHRGKRAFAAAGFVLPNKVIPENKDLLDFQAPLDVIEKQAGLLFFDKLDGVEKMDLCRVSKCGIVAAYRKTSAVKSHRQQL</sequence>
<dbReference type="AlphaFoldDB" id="M4B1J2"/>
<evidence type="ECO:0000256" key="1">
    <source>
        <dbReference type="ARBA" id="ARBA00010052"/>
    </source>
</evidence>